<proteinExistence type="predicted"/>
<feature type="non-terminal residue" evidence="2">
    <location>
        <position position="1"/>
    </location>
</feature>
<protein>
    <submittedName>
        <fullName evidence="2">Uncharacterized protein</fullName>
    </submittedName>
</protein>
<dbReference type="AlphaFoldDB" id="A0A6J4M079"/>
<organism evidence="2">
    <name type="scientific">uncultured Nocardioidaceae bacterium</name>
    <dbReference type="NCBI Taxonomy" id="253824"/>
    <lineage>
        <taxon>Bacteria</taxon>
        <taxon>Bacillati</taxon>
        <taxon>Actinomycetota</taxon>
        <taxon>Actinomycetes</taxon>
        <taxon>Propionibacteriales</taxon>
        <taxon>Nocardioidaceae</taxon>
        <taxon>environmental samples</taxon>
    </lineage>
</organism>
<accession>A0A6J4M079</accession>
<feature type="compositionally biased region" description="Low complexity" evidence="1">
    <location>
        <begin position="21"/>
        <end position="36"/>
    </location>
</feature>
<sequence length="49" mass="4989">GCLFESSHSSSFHRTGAAATGRSANPAPAARAGRGRTLLWQGVPEPPGL</sequence>
<evidence type="ECO:0000256" key="1">
    <source>
        <dbReference type="SAM" id="MobiDB-lite"/>
    </source>
</evidence>
<feature type="compositionally biased region" description="Polar residues" evidence="1">
    <location>
        <begin position="1"/>
        <end position="13"/>
    </location>
</feature>
<gene>
    <name evidence="2" type="ORF">AVDCRST_MAG36-1682</name>
</gene>
<evidence type="ECO:0000313" key="2">
    <source>
        <dbReference type="EMBL" id="CAA9346539.1"/>
    </source>
</evidence>
<feature type="non-terminal residue" evidence="2">
    <location>
        <position position="49"/>
    </location>
</feature>
<feature type="region of interest" description="Disordered" evidence="1">
    <location>
        <begin position="1"/>
        <end position="49"/>
    </location>
</feature>
<dbReference type="EMBL" id="CADCUH010000109">
    <property type="protein sequence ID" value="CAA9346539.1"/>
    <property type="molecule type" value="Genomic_DNA"/>
</dbReference>
<reference evidence="2" key="1">
    <citation type="submission" date="2020-02" db="EMBL/GenBank/DDBJ databases">
        <authorList>
            <person name="Meier V. D."/>
        </authorList>
    </citation>
    <scope>NUCLEOTIDE SEQUENCE</scope>
    <source>
        <strain evidence="2">AVDCRST_MAG36</strain>
    </source>
</reference>
<name>A0A6J4M079_9ACTN</name>